<protein>
    <submittedName>
        <fullName evidence="3">Alcohol dehydrogenase</fullName>
        <ecNumber evidence="3">1.1.1.1</ecNumber>
    </submittedName>
</protein>
<evidence type="ECO:0000313" key="4">
    <source>
        <dbReference type="Proteomes" id="UP000031666"/>
    </source>
</evidence>
<dbReference type="GO" id="GO:0004022">
    <property type="term" value="F:alcohol dehydrogenase (NAD+) activity"/>
    <property type="evidence" value="ECO:0007669"/>
    <property type="project" value="UniProtKB-EC"/>
</dbReference>
<name>A0A0B8Q776_9VIBR</name>
<dbReference type="PANTHER" id="PTHR11496:SF83">
    <property type="entry name" value="HYDROXYACID-OXOACID TRANSHYDROGENASE, MITOCHONDRIAL"/>
    <property type="match status" value="1"/>
</dbReference>
<feature type="domain" description="Alcohol dehydrogenase iron-type/glycerol dehydrogenase GldA" evidence="2">
    <location>
        <begin position="14"/>
        <end position="117"/>
    </location>
</feature>
<dbReference type="PANTHER" id="PTHR11496">
    <property type="entry name" value="ALCOHOL DEHYDROGENASE"/>
    <property type="match status" value="1"/>
</dbReference>
<dbReference type="Proteomes" id="UP000031666">
    <property type="component" value="Unassembled WGS sequence"/>
</dbReference>
<dbReference type="InterPro" id="IPR039697">
    <property type="entry name" value="Alcohol_dehydrogenase_Fe"/>
</dbReference>
<dbReference type="SUPFAM" id="SSF56796">
    <property type="entry name" value="Dehydroquinate synthase-like"/>
    <property type="match status" value="1"/>
</dbReference>
<dbReference type="EC" id="1.1.1.1" evidence="3"/>
<dbReference type="AlphaFoldDB" id="A0A0B8Q776"/>
<organism evidence="3 4">
    <name type="scientific">Vibrio ishigakensis</name>
    <dbReference type="NCBI Taxonomy" id="1481914"/>
    <lineage>
        <taxon>Bacteria</taxon>
        <taxon>Pseudomonadati</taxon>
        <taxon>Pseudomonadota</taxon>
        <taxon>Gammaproteobacteria</taxon>
        <taxon>Vibrionales</taxon>
        <taxon>Vibrionaceae</taxon>
        <taxon>Vibrio</taxon>
    </lineage>
</organism>
<evidence type="ECO:0000256" key="1">
    <source>
        <dbReference type="ARBA" id="ARBA00023002"/>
    </source>
</evidence>
<dbReference type="InterPro" id="IPR001670">
    <property type="entry name" value="ADH_Fe/GldA"/>
</dbReference>
<gene>
    <name evidence="3" type="ORF">JCM19241_3412</name>
</gene>
<comment type="caution">
    <text evidence="3">The sequence shown here is derived from an EMBL/GenBank/DDBJ whole genome shotgun (WGS) entry which is preliminary data.</text>
</comment>
<reference evidence="3 4" key="2">
    <citation type="submission" date="2015-01" db="EMBL/GenBank/DDBJ databases">
        <authorList>
            <consortium name="NBRP consortium"/>
            <person name="Sawabe T."/>
            <person name="Meirelles P."/>
            <person name="Feng G."/>
            <person name="Sayaka M."/>
            <person name="Hattori M."/>
            <person name="Ohkuma M."/>
        </authorList>
    </citation>
    <scope>NUCLEOTIDE SEQUENCE [LARGE SCALE GENOMIC DNA]</scope>
    <source>
        <strain evidence="4">JCM 19241</strain>
    </source>
</reference>
<keyword evidence="1 3" id="KW-0560">Oxidoreductase</keyword>
<proteinExistence type="predicted"/>
<sequence>MATTNFSFNLKTIIHAHENGIQDIPALFDRIGAKKVVLFTDKGLESLGFVEKFGEVFAAQSQVEIAGVYTDIEADASCDNINAAIEFTRKVGADGILSIGGGSVIDASKGVKYAMHKALATSVKSSLVAVIWKFGQTTKISRFLILPCQPPQVQVLKHRLLLCSLTRKRTSRRA</sequence>
<evidence type="ECO:0000259" key="2">
    <source>
        <dbReference type="Pfam" id="PF00465"/>
    </source>
</evidence>
<accession>A0A0B8Q776</accession>
<dbReference type="Gene3D" id="3.40.50.1970">
    <property type="match status" value="1"/>
</dbReference>
<dbReference type="EMBL" id="BBSC01000004">
    <property type="protein sequence ID" value="GAM75500.1"/>
    <property type="molecule type" value="Genomic_DNA"/>
</dbReference>
<dbReference type="GO" id="GO:0046872">
    <property type="term" value="F:metal ion binding"/>
    <property type="evidence" value="ECO:0007669"/>
    <property type="project" value="InterPro"/>
</dbReference>
<dbReference type="Pfam" id="PF00465">
    <property type="entry name" value="Fe-ADH"/>
    <property type="match status" value="1"/>
</dbReference>
<evidence type="ECO:0000313" key="3">
    <source>
        <dbReference type="EMBL" id="GAM75500.1"/>
    </source>
</evidence>
<dbReference type="STRING" id="1481914.JCM19241_3412"/>
<reference evidence="3 4" key="1">
    <citation type="submission" date="2015-01" db="EMBL/GenBank/DDBJ databases">
        <title>Vibrio sp. C94 JCM 19241 whole genome shotgun sequence.</title>
        <authorList>
            <person name="Sawabe T."/>
            <person name="Meirelles P."/>
            <person name="Feng G."/>
            <person name="Sayaka M."/>
            <person name="Hattori M."/>
            <person name="Ohkuma M."/>
        </authorList>
    </citation>
    <scope>NUCLEOTIDE SEQUENCE [LARGE SCALE GENOMIC DNA]</scope>
    <source>
        <strain evidence="4">JCM 19241</strain>
    </source>
</reference>